<evidence type="ECO:0000256" key="1">
    <source>
        <dbReference type="SAM" id="MobiDB-lite"/>
    </source>
</evidence>
<organism evidence="3 4">
    <name type="scientific">Fulvimarina endophytica</name>
    <dbReference type="NCBI Taxonomy" id="2293836"/>
    <lineage>
        <taxon>Bacteria</taxon>
        <taxon>Pseudomonadati</taxon>
        <taxon>Pseudomonadota</taxon>
        <taxon>Alphaproteobacteria</taxon>
        <taxon>Hyphomicrobiales</taxon>
        <taxon>Aurantimonadaceae</taxon>
        <taxon>Fulvimarina</taxon>
    </lineage>
</organism>
<evidence type="ECO:0000313" key="3">
    <source>
        <dbReference type="EMBL" id="RFC63010.1"/>
    </source>
</evidence>
<feature type="region of interest" description="Disordered" evidence="1">
    <location>
        <begin position="1"/>
        <end position="27"/>
    </location>
</feature>
<feature type="transmembrane region" description="Helical" evidence="2">
    <location>
        <begin position="135"/>
        <end position="157"/>
    </location>
</feature>
<dbReference type="Pfam" id="PF06210">
    <property type="entry name" value="DUF1003"/>
    <property type="match status" value="1"/>
</dbReference>
<feature type="transmembrane region" description="Helical" evidence="2">
    <location>
        <begin position="108"/>
        <end position="129"/>
    </location>
</feature>
<keyword evidence="2" id="KW-0812">Transmembrane</keyword>
<dbReference type="InterPro" id="IPR010406">
    <property type="entry name" value="DUF1003"/>
</dbReference>
<dbReference type="Proteomes" id="UP000264310">
    <property type="component" value="Unassembled WGS sequence"/>
</dbReference>
<dbReference type="PANTHER" id="PTHR41386:SF1">
    <property type="entry name" value="MEMBRANE PROTEIN"/>
    <property type="match status" value="1"/>
</dbReference>
<reference evidence="3 4" key="1">
    <citation type="submission" date="2018-08" db="EMBL/GenBank/DDBJ databases">
        <title>Fulvimarina sp. 85, whole genome shotgun sequence.</title>
        <authorList>
            <person name="Tuo L."/>
        </authorList>
    </citation>
    <scope>NUCLEOTIDE SEQUENCE [LARGE SCALE GENOMIC DNA]</scope>
    <source>
        <strain evidence="3 4">85</strain>
    </source>
</reference>
<keyword evidence="4" id="KW-1185">Reference proteome</keyword>
<evidence type="ECO:0000313" key="4">
    <source>
        <dbReference type="Proteomes" id="UP000264310"/>
    </source>
</evidence>
<comment type="caution">
    <text evidence="3">The sequence shown here is derived from an EMBL/GenBank/DDBJ whole genome shotgun (WGS) entry which is preliminary data.</text>
</comment>
<sequence length="220" mass="24610">MSWGRVARSGNRAQGPVQCSGQVRATGDDRMAIETGSERGGQGKPHGGPLVWLRRPRREWGPDEKAVAEAIESNQPISLDPVEHVEEDLTFGERAADEVARFGGSWSFIILFVGVLVVWMIVNSVILATDAFDPYPFILLNLVLSCIAAVQAPVIMMSQRRQDERDRASAENDYRVNLKAELEVREIREILNQMAVQQQAAFDAIEAELRQLRNTEDQRP</sequence>
<keyword evidence="2" id="KW-1133">Transmembrane helix</keyword>
<dbReference type="OrthoDB" id="9795736at2"/>
<proteinExistence type="predicted"/>
<gene>
    <name evidence="3" type="ORF">DYI37_13775</name>
</gene>
<name>A0A371X195_9HYPH</name>
<dbReference type="EMBL" id="QURL01000005">
    <property type="protein sequence ID" value="RFC63010.1"/>
    <property type="molecule type" value="Genomic_DNA"/>
</dbReference>
<accession>A0A371X195</accession>
<protein>
    <submittedName>
        <fullName evidence="3">DUF1003 domain-containing protein</fullName>
    </submittedName>
</protein>
<evidence type="ECO:0000256" key="2">
    <source>
        <dbReference type="SAM" id="Phobius"/>
    </source>
</evidence>
<keyword evidence="2" id="KW-0472">Membrane</keyword>
<dbReference type="AlphaFoldDB" id="A0A371X195"/>
<dbReference type="PANTHER" id="PTHR41386">
    <property type="entry name" value="INTEGRAL MEMBRANE PROTEIN-RELATED"/>
    <property type="match status" value="1"/>
</dbReference>